<dbReference type="GO" id="GO:0031417">
    <property type="term" value="C:NatC complex"/>
    <property type="evidence" value="ECO:0007669"/>
    <property type="project" value="InterPro"/>
</dbReference>
<keyword evidence="2" id="KW-1185">Reference proteome</keyword>
<dbReference type="SUPFAM" id="SSF50182">
    <property type="entry name" value="Sm-like ribonucleoproteins"/>
    <property type="match status" value="1"/>
</dbReference>
<reference evidence="3" key="1">
    <citation type="submission" date="2020-01" db="EMBL/GenBank/DDBJ databases">
        <authorList>
            <consortium name="DOE Joint Genome Institute"/>
            <person name="Haridas S."/>
            <person name="Albert R."/>
            <person name="Binder M."/>
            <person name="Bloem J."/>
            <person name="Labutti K."/>
            <person name="Salamov A."/>
            <person name="Andreopoulos B."/>
            <person name="Baker S.E."/>
            <person name="Barry K."/>
            <person name="Bills G."/>
            <person name="Bluhm B.H."/>
            <person name="Cannon C."/>
            <person name="Castanera R."/>
            <person name="Culley D.E."/>
            <person name="Daum C."/>
            <person name="Ezra D."/>
            <person name="Gonzalez J.B."/>
            <person name="Henrissat B."/>
            <person name="Kuo A."/>
            <person name="Liang C."/>
            <person name="Lipzen A."/>
            <person name="Lutzoni F."/>
            <person name="Magnuson J."/>
            <person name="Mondo S."/>
            <person name="Nolan M."/>
            <person name="Ohm R."/>
            <person name="Pangilinan J."/>
            <person name="Park H.-J."/>
            <person name="Ramirez L."/>
            <person name="Alfaro M."/>
            <person name="Sun H."/>
            <person name="Tritt A."/>
            <person name="Yoshinaga Y."/>
            <person name="Zwiers L.-H."/>
            <person name="Turgeon B.G."/>
            <person name="Goodwin S.B."/>
            <person name="Spatafora J.W."/>
            <person name="Crous P.W."/>
            <person name="Grigoriev I.V."/>
        </authorList>
    </citation>
    <scope>NUCLEOTIDE SEQUENCE</scope>
    <source>
        <strain evidence="3">CBS 342.82</strain>
    </source>
</reference>
<evidence type="ECO:0000313" key="2">
    <source>
        <dbReference type="Proteomes" id="UP000504637"/>
    </source>
</evidence>
<dbReference type="PANTHER" id="PTHR10701:SF5">
    <property type="entry name" value="N-ALPHA-ACETYLTRANSFERASE 38, NATC AUXILIARY SUBUNIT"/>
    <property type="match status" value="1"/>
</dbReference>
<evidence type="ECO:0000259" key="1">
    <source>
        <dbReference type="PROSITE" id="PS52002"/>
    </source>
</evidence>
<dbReference type="PROSITE" id="PS52002">
    <property type="entry name" value="SM"/>
    <property type="match status" value="1"/>
</dbReference>
<name>A0A6J3MI45_9PEZI</name>
<evidence type="ECO:0000313" key="3">
    <source>
        <dbReference type="RefSeq" id="XP_033464621.1"/>
    </source>
</evidence>
<organism evidence="3">
    <name type="scientific">Dissoconium aciculare CBS 342.82</name>
    <dbReference type="NCBI Taxonomy" id="1314786"/>
    <lineage>
        <taxon>Eukaryota</taxon>
        <taxon>Fungi</taxon>
        <taxon>Dikarya</taxon>
        <taxon>Ascomycota</taxon>
        <taxon>Pezizomycotina</taxon>
        <taxon>Dothideomycetes</taxon>
        <taxon>Dothideomycetidae</taxon>
        <taxon>Mycosphaerellales</taxon>
        <taxon>Dissoconiaceae</taxon>
        <taxon>Dissoconium</taxon>
    </lineage>
</organism>
<dbReference type="SMART" id="SM00651">
    <property type="entry name" value="Sm"/>
    <property type="match status" value="1"/>
</dbReference>
<dbReference type="AlphaFoldDB" id="A0A6J3MI45"/>
<dbReference type="CDD" id="cd06168">
    <property type="entry name" value="LSMD1"/>
    <property type="match status" value="1"/>
</dbReference>
<dbReference type="InterPro" id="IPR001163">
    <property type="entry name" value="Sm_dom_euk/arc"/>
</dbReference>
<dbReference type="Gene3D" id="2.30.30.100">
    <property type="match status" value="1"/>
</dbReference>
<dbReference type="InterPro" id="IPR047575">
    <property type="entry name" value="Sm"/>
</dbReference>
<dbReference type="GeneID" id="54358462"/>
<dbReference type="GO" id="GO:0003723">
    <property type="term" value="F:RNA binding"/>
    <property type="evidence" value="ECO:0007669"/>
    <property type="project" value="InterPro"/>
</dbReference>
<dbReference type="OrthoDB" id="368909at2759"/>
<gene>
    <name evidence="3" type="ORF">K489DRAFT_309857</name>
</gene>
<proteinExistence type="predicted"/>
<feature type="domain" description="Sm" evidence="1">
    <location>
        <begin position="1"/>
        <end position="95"/>
    </location>
</feature>
<dbReference type="InterPro" id="IPR034110">
    <property type="entry name" value="LSMD1_Sm"/>
</dbReference>
<accession>A0A6J3MI45</accession>
<protein>
    <recommendedName>
        <fullName evidence="1">Sm domain-containing protein</fullName>
    </recommendedName>
</protein>
<reference evidence="3" key="2">
    <citation type="submission" date="2020-04" db="EMBL/GenBank/DDBJ databases">
        <authorList>
            <consortium name="NCBI Genome Project"/>
        </authorList>
    </citation>
    <scope>NUCLEOTIDE SEQUENCE</scope>
    <source>
        <strain evidence="3">CBS 342.82</strain>
    </source>
</reference>
<dbReference type="InterPro" id="IPR010920">
    <property type="entry name" value="LSM_dom_sf"/>
</dbReference>
<dbReference type="InterPro" id="IPR050914">
    <property type="entry name" value="snRNP_SmB/NAA38-like"/>
</dbReference>
<reference evidence="3" key="3">
    <citation type="submission" date="2025-08" db="UniProtKB">
        <authorList>
            <consortium name="RefSeq"/>
        </authorList>
    </citation>
    <scope>IDENTIFICATION</scope>
    <source>
        <strain evidence="3">CBS 342.82</strain>
    </source>
</reference>
<dbReference type="Pfam" id="PF01423">
    <property type="entry name" value="LSM"/>
    <property type="match status" value="1"/>
</dbReference>
<dbReference type="Proteomes" id="UP000504637">
    <property type="component" value="Unplaced"/>
</dbReference>
<dbReference type="RefSeq" id="XP_033464621.1">
    <property type="nucleotide sequence ID" value="XM_033600662.1"/>
</dbReference>
<dbReference type="PANTHER" id="PTHR10701">
    <property type="entry name" value="SMALL NUCLEAR RIBONUCLEOPROTEIN-ASSOCIATED PROTEIN B AND N"/>
    <property type="match status" value="1"/>
</dbReference>
<sequence>MASDFLSSFLNKSLRVHIQDGRMFIGTLKCTDREQNLILAVTHEYREPSEQDRLLAAQRQEYLGLSGPVKVDMKKRFVGLIVVPGQYITKLEIED</sequence>